<name>A0A501WTL3_9RHOB</name>
<accession>A0A501WTL3</accession>
<dbReference type="EMBL" id="VFRP01000002">
    <property type="protein sequence ID" value="TPE53073.1"/>
    <property type="molecule type" value="Genomic_DNA"/>
</dbReference>
<reference evidence="1 2" key="1">
    <citation type="submission" date="2019-06" db="EMBL/GenBank/DDBJ databases">
        <title>A novel bacterium of genus Amaricoccus, isolated from marine sediment.</title>
        <authorList>
            <person name="Huang H."/>
            <person name="Mo K."/>
            <person name="Hu Y."/>
        </authorList>
    </citation>
    <scope>NUCLEOTIDE SEQUENCE [LARGE SCALE GENOMIC DNA]</scope>
    <source>
        <strain evidence="1 2">HB172011</strain>
    </source>
</reference>
<organism evidence="1 2">
    <name type="scientific">Amaricoccus solimangrovi</name>
    <dbReference type="NCBI Taxonomy" id="2589815"/>
    <lineage>
        <taxon>Bacteria</taxon>
        <taxon>Pseudomonadati</taxon>
        <taxon>Pseudomonadota</taxon>
        <taxon>Alphaproteobacteria</taxon>
        <taxon>Rhodobacterales</taxon>
        <taxon>Paracoccaceae</taxon>
        <taxon>Amaricoccus</taxon>
    </lineage>
</organism>
<comment type="caution">
    <text evidence="1">The sequence shown here is derived from an EMBL/GenBank/DDBJ whole genome shotgun (WGS) entry which is preliminary data.</text>
</comment>
<dbReference type="Gene3D" id="2.40.30.240">
    <property type="match status" value="1"/>
</dbReference>
<sequence length="422" mass="45358">MPNLNGNNNILLTDDVIAKEALRLLKNELVGLQLVNRSKERYFDKKLGDTISVEKPYRAKSASGRVLVKQPMVDQTVAMKVDRQQHFGLEFTVNDRTLAIQEFSERYLKSGIVQIAHTVDLSIYQELAKSTFFTNGTPGNGTTYNEIIDARAFQTLTGHPDDGMTNIVLNTLDAAAHRKALTQVSADTLVTKAIERAYLGQVANYKLFETAQIPTHTVGTASGSPVTNGAGQTGASLATDGWTNSITGILKAGDVITIDGVYSINPQTYQSTGQLQQFVVTADVNSGASTGPATIPISPAINDGTLTDVDAEGNTVSLAAYQNVSAAPGDGATITVVGTGGSTYRQNFLIHKDAVSVAIVDLALPQSAPVKQRVRDEESGLSLAMTAQYDITNYREVYRIDVLWGVKNLYPELTRRILGASS</sequence>
<dbReference type="AlphaFoldDB" id="A0A501WTL3"/>
<dbReference type="Pfam" id="PF11651">
    <property type="entry name" value="P22_CoatProtein"/>
    <property type="match status" value="1"/>
</dbReference>
<dbReference type="InterPro" id="IPR024659">
    <property type="entry name" value="Phage_coat_Gp5"/>
</dbReference>
<keyword evidence="2" id="KW-1185">Reference proteome</keyword>
<dbReference type="OrthoDB" id="1867599at2"/>
<dbReference type="RefSeq" id="WP_140452694.1">
    <property type="nucleotide sequence ID" value="NZ_VFRP01000002.1"/>
</dbReference>
<protein>
    <submittedName>
        <fullName evidence="1">Uncharacterized protein</fullName>
    </submittedName>
</protein>
<evidence type="ECO:0000313" key="1">
    <source>
        <dbReference type="EMBL" id="TPE53073.1"/>
    </source>
</evidence>
<evidence type="ECO:0000313" key="2">
    <source>
        <dbReference type="Proteomes" id="UP000319255"/>
    </source>
</evidence>
<dbReference type="Proteomes" id="UP000319255">
    <property type="component" value="Unassembled WGS sequence"/>
</dbReference>
<proteinExistence type="predicted"/>
<gene>
    <name evidence="1" type="ORF">FJM51_03350</name>
</gene>